<evidence type="ECO:0000313" key="2">
    <source>
        <dbReference type="Proteomes" id="UP000077734"/>
    </source>
</evidence>
<keyword evidence="2" id="KW-1185">Reference proteome</keyword>
<dbReference type="AlphaFoldDB" id="A0A291IMG4"/>
<dbReference type="Proteomes" id="UP000077734">
    <property type="component" value="Unassembled WGS sequence"/>
</dbReference>
<reference evidence="1 2" key="1">
    <citation type="submission" date="2016-03" db="EMBL/GenBank/DDBJ databases">
        <authorList>
            <person name="Heylen K."/>
            <person name="De Vos P."/>
            <person name="Vekeman B."/>
        </authorList>
    </citation>
    <scope>NUCLEOTIDE SEQUENCE [LARGE SCALE GENOMIC DNA]</scope>
    <source>
        <strain evidence="1 2">R-49807</strain>
    </source>
</reference>
<comment type="caution">
    <text evidence="1">The sequence shown here is derived from an EMBL/GenBank/DDBJ whole genome shotgun (WGS) entry which is preliminary data.</text>
</comment>
<gene>
    <name evidence="1" type="ORF">A1356_10540</name>
</gene>
<evidence type="ECO:0000313" key="1">
    <source>
        <dbReference type="EMBL" id="OAI26846.1"/>
    </source>
</evidence>
<accession>A0A291IMG4</accession>
<sequence>MKNLIHVLALSCASLLLTAADCQAAAISFSLETTANPIRVGDVFEIDVVVHDLFAGDNSDELLAFGLNAASSISGLLQFQGSTVNPLFSDDSLLVELYAAGSAFPGITSDPSTALSFNLATLHFKALAAGQVTLAIASDLSDFNQGLIFLNQGQVAINASRGFEITAVPVPASLLLFVSGVVMGFGGIRRTVTRYVLSLQGGGRIWWH</sequence>
<protein>
    <submittedName>
        <fullName evidence="1">Uncharacterized protein</fullName>
    </submittedName>
</protein>
<dbReference type="EMBL" id="LUUL01000068">
    <property type="protein sequence ID" value="OAI26846.1"/>
    <property type="molecule type" value="Genomic_DNA"/>
</dbReference>
<dbReference type="RefSeq" id="WP_064026683.1">
    <property type="nucleotide sequence ID" value="NZ_CP023669.1"/>
</dbReference>
<dbReference type="KEGG" id="mko:MKLM6_3262"/>
<organism evidence="1 2">
    <name type="scientific">Methylomonas koyamae</name>
    <dbReference type="NCBI Taxonomy" id="702114"/>
    <lineage>
        <taxon>Bacteria</taxon>
        <taxon>Pseudomonadati</taxon>
        <taxon>Pseudomonadota</taxon>
        <taxon>Gammaproteobacteria</taxon>
        <taxon>Methylococcales</taxon>
        <taxon>Methylococcaceae</taxon>
        <taxon>Methylomonas</taxon>
    </lineage>
</organism>
<name>A0A291IMG4_9GAMM</name>
<proteinExistence type="predicted"/>